<organism evidence="11 12">
    <name type="scientific">Fusarium austroafricanum</name>
    <dbReference type="NCBI Taxonomy" id="2364996"/>
    <lineage>
        <taxon>Eukaryota</taxon>
        <taxon>Fungi</taxon>
        <taxon>Dikarya</taxon>
        <taxon>Ascomycota</taxon>
        <taxon>Pezizomycotina</taxon>
        <taxon>Sordariomycetes</taxon>
        <taxon>Hypocreomycetidae</taxon>
        <taxon>Hypocreales</taxon>
        <taxon>Nectriaceae</taxon>
        <taxon>Fusarium</taxon>
        <taxon>Fusarium concolor species complex</taxon>
    </lineage>
</organism>
<evidence type="ECO:0000256" key="1">
    <source>
        <dbReference type="ARBA" id="ARBA00004141"/>
    </source>
</evidence>
<evidence type="ECO:0000256" key="7">
    <source>
        <dbReference type="SAM" id="MobiDB-lite"/>
    </source>
</evidence>
<dbReference type="InterPro" id="IPR051410">
    <property type="entry name" value="Ferric/Cupric_Reductase"/>
</dbReference>
<keyword evidence="9" id="KW-0732">Signal</keyword>
<comment type="caution">
    <text evidence="11">The sequence shown here is derived from an EMBL/GenBank/DDBJ whole genome shotgun (WGS) entry which is preliminary data.</text>
</comment>
<feature type="signal peptide" evidence="9">
    <location>
        <begin position="1"/>
        <end position="22"/>
    </location>
</feature>
<dbReference type="Proteomes" id="UP000605986">
    <property type="component" value="Unassembled WGS sequence"/>
</dbReference>
<keyword evidence="12" id="KW-1185">Reference proteome</keyword>
<dbReference type="PANTHER" id="PTHR32361:SF9">
    <property type="entry name" value="FERRIC REDUCTASE TRANSMEMBRANE COMPONENT 3-RELATED"/>
    <property type="match status" value="1"/>
</dbReference>
<keyword evidence="4 8" id="KW-1133">Transmembrane helix</keyword>
<proteinExistence type="predicted"/>
<keyword evidence="2" id="KW-0813">Transport</keyword>
<dbReference type="SFLD" id="SFLDS00052">
    <property type="entry name" value="Ferric_Reductase_Domain"/>
    <property type="match status" value="1"/>
</dbReference>
<feature type="transmembrane region" description="Helical" evidence="8">
    <location>
        <begin position="339"/>
        <end position="359"/>
    </location>
</feature>
<evidence type="ECO:0000313" key="12">
    <source>
        <dbReference type="Proteomes" id="UP000605986"/>
    </source>
</evidence>
<feature type="domain" description="Ferric oxidoreductase" evidence="10">
    <location>
        <begin position="302"/>
        <end position="417"/>
    </location>
</feature>
<dbReference type="AlphaFoldDB" id="A0A8H4JCQ7"/>
<sequence length="702" mass="78134">MPSLSSLLVAVITAANMFACAAVQEAGIAGHGLIGYGITMYKPLCAYSCRVVLSGGPLECSTIAGSNRTGTNETSPSCYATDDAFLMSMALCIKSVGLRRYQGQDKIADSIFAAMRYAYVRNTHRRLDEPGVFVMADPPVPKWTYQETLSRVNTTPAATVVYKHPLNEMSAVSDYDYQLQHNTMGMFENMEATHEKYGIVLIVCGAVVPLAASLLRFVPLPRTLVSKFHAVFIDPPLLGRRHKAPYFNMVIMPTRGQAILIAYVVAINVVLSAVGYESAQPNAWWFNNKPREILVYFGNRVGVLSFANVPLLILYAGRNNFLYWVTDWTQSTFMLLHRWTAYMCTLQAILHSIAWLRIYVDLGKHDSESQLPYWIWGIVATLAMSILLPASVIPFRQKLYEVFFAWHLVLTVLALVGSYLHIVDRFGHQWGYEVWMYISFAVWGFDRVARLVRMAKNGLRWATISTIDEEYSLVEVEGAVGTGHAYLYFPTLTWRVWESHPFSILGARLKPANGRPSSTRSMDAETPDADSSDSRKTDSLTGTTPGGDQPRVGLTFLVRSFTGATRLLRSHSRLPVFVEADYLPHPDLAKYQTLVCIVGGVAITAVTPVLHSYPGHAKLYWSSRTAELVQTVGLDPRGPKVLVGRRHQLRNVLEKEVGKAKGEMAVLVSGPASMADEVRCIVSELALRSPIPITLIDETYIW</sequence>
<feature type="transmembrane region" description="Helical" evidence="8">
    <location>
        <begin position="371"/>
        <end position="390"/>
    </location>
</feature>
<gene>
    <name evidence="11" type="ORF">F53441_14473</name>
</gene>
<protein>
    <submittedName>
        <fullName evidence="11">Ferric reductase transmembrane component 4</fullName>
    </submittedName>
</protein>
<evidence type="ECO:0000256" key="3">
    <source>
        <dbReference type="ARBA" id="ARBA00022692"/>
    </source>
</evidence>
<feature type="chain" id="PRO_5034023216" evidence="9">
    <location>
        <begin position="23"/>
        <end position="702"/>
    </location>
</feature>
<keyword evidence="5" id="KW-0406">Ion transport</keyword>
<dbReference type="InterPro" id="IPR013130">
    <property type="entry name" value="Fe3_Rdtase_TM_dom"/>
</dbReference>
<dbReference type="GO" id="GO:0015677">
    <property type="term" value="P:copper ion import"/>
    <property type="evidence" value="ECO:0007669"/>
    <property type="project" value="TreeGrafter"/>
</dbReference>
<feature type="transmembrane region" description="Helical" evidence="8">
    <location>
        <begin position="197"/>
        <end position="218"/>
    </location>
</feature>
<evidence type="ECO:0000256" key="6">
    <source>
        <dbReference type="ARBA" id="ARBA00023136"/>
    </source>
</evidence>
<reference evidence="11" key="1">
    <citation type="submission" date="2020-01" db="EMBL/GenBank/DDBJ databases">
        <title>Identification and distribution of gene clusters putatively required for synthesis of sphingolipid metabolism inhibitors in phylogenetically diverse species of the filamentous fungus Fusarium.</title>
        <authorList>
            <person name="Kim H.-S."/>
            <person name="Busman M."/>
            <person name="Brown D.W."/>
            <person name="Divon H."/>
            <person name="Uhlig S."/>
            <person name="Proctor R.H."/>
        </authorList>
    </citation>
    <scope>NUCLEOTIDE SEQUENCE</scope>
    <source>
        <strain evidence="11">NRRL 53441</strain>
    </source>
</reference>
<evidence type="ECO:0000256" key="5">
    <source>
        <dbReference type="ARBA" id="ARBA00023065"/>
    </source>
</evidence>
<dbReference type="GO" id="GO:0000293">
    <property type="term" value="F:ferric-chelate reductase activity"/>
    <property type="evidence" value="ECO:0007669"/>
    <property type="project" value="TreeGrafter"/>
</dbReference>
<dbReference type="OrthoDB" id="167398at2759"/>
<evidence type="ECO:0000256" key="4">
    <source>
        <dbReference type="ARBA" id="ARBA00022989"/>
    </source>
</evidence>
<evidence type="ECO:0000256" key="9">
    <source>
        <dbReference type="SAM" id="SignalP"/>
    </source>
</evidence>
<dbReference type="GO" id="GO:0006826">
    <property type="term" value="P:iron ion transport"/>
    <property type="evidence" value="ECO:0007669"/>
    <property type="project" value="TreeGrafter"/>
</dbReference>
<feature type="region of interest" description="Disordered" evidence="7">
    <location>
        <begin position="512"/>
        <end position="548"/>
    </location>
</feature>
<dbReference type="EMBL" id="JAADJG010001309">
    <property type="protein sequence ID" value="KAF4418524.1"/>
    <property type="molecule type" value="Genomic_DNA"/>
</dbReference>
<evidence type="ECO:0000256" key="8">
    <source>
        <dbReference type="SAM" id="Phobius"/>
    </source>
</evidence>
<dbReference type="CDD" id="cd06186">
    <property type="entry name" value="NOX_Duox_like_FAD_NADP"/>
    <property type="match status" value="1"/>
</dbReference>
<dbReference type="GO" id="GO:0006879">
    <property type="term" value="P:intracellular iron ion homeostasis"/>
    <property type="evidence" value="ECO:0007669"/>
    <property type="project" value="TreeGrafter"/>
</dbReference>
<dbReference type="GO" id="GO:0005886">
    <property type="term" value="C:plasma membrane"/>
    <property type="evidence" value="ECO:0007669"/>
    <property type="project" value="TreeGrafter"/>
</dbReference>
<keyword evidence="6 8" id="KW-0472">Membrane</keyword>
<evidence type="ECO:0000313" key="11">
    <source>
        <dbReference type="EMBL" id="KAF4418524.1"/>
    </source>
</evidence>
<accession>A0A8H4JCQ7</accession>
<dbReference type="Pfam" id="PF01794">
    <property type="entry name" value="Ferric_reduct"/>
    <property type="match status" value="1"/>
</dbReference>
<feature type="transmembrane region" description="Helical" evidence="8">
    <location>
        <begin position="402"/>
        <end position="422"/>
    </location>
</feature>
<dbReference type="PANTHER" id="PTHR32361">
    <property type="entry name" value="FERRIC/CUPRIC REDUCTASE TRANSMEMBRANE COMPONENT"/>
    <property type="match status" value="1"/>
</dbReference>
<evidence type="ECO:0000256" key="2">
    <source>
        <dbReference type="ARBA" id="ARBA00022448"/>
    </source>
</evidence>
<name>A0A8H4JCQ7_9HYPO</name>
<feature type="transmembrane region" description="Helical" evidence="8">
    <location>
        <begin position="296"/>
        <end position="318"/>
    </location>
</feature>
<keyword evidence="3 8" id="KW-0812">Transmembrane</keyword>
<evidence type="ECO:0000259" key="10">
    <source>
        <dbReference type="Pfam" id="PF01794"/>
    </source>
</evidence>
<comment type="subcellular location">
    <subcellularLocation>
        <location evidence="1">Membrane</location>
        <topology evidence="1">Multi-pass membrane protein</topology>
    </subcellularLocation>
</comment>
<feature type="transmembrane region" description="Helical" evidence="8">
    <location>
        <begin position="258"/>
        <end position="276"/>
    </location>
</feature>